<evidence type="ECO:0000256" key="3">
    <source>
        <dbReference type="ARBA" id="ARBA00022679"/>
    </source>
</evidence>
<gene>
    <name evidence="9" type="ORF">JN12_03104</name>
</gene>
<evidence type="ECO:0000256" key="5">
    <source>
        <dbReference type="ARBA" id="ARBA00022989"/>
    </source>
</evidence>
<feature type="transmembrane region" description="Helical" evidence="7">
    <location>
        <begin position="73"/>
        <end position="94"/>
    </location>
</feature>
<proteinExistence type="inferred from homology"/>
<dbReference type="PANTHER" id="PTHR30576:SF21">
    <property type="entry name" value="UDP-GLUCOSE:UNDECAPRENYL-PHOSPHATE GLUCOSE-1-PHOSPHATE TRANSFERASE"/>
    <property type="match status" value="1"/>
</dbReference>
<reference evidence="9 10" key="1">
    <citation type="submission" date="2019-07" db="EMBL/GenBank/DDBJ databases">
        <title>Genomic Encyclopedia of Archaeal and Bacterial Type Strains, Phase II (KMG-II): from individual species to whole genera.</title>
        <authorList>
            <person name="Goeker M."/>
        </authorList>
    </citation>
    <scope>NUCLEOTIDE SEQUENCE [LARGE SCALE GENOMIC DNA]</scope>
    <source>
        <strain evidence="9 10">ATCC BAA-1139</strain>
    </source>
</reference>
<keyword evidence="3 9" id="KW-0808">Transferase</keyword>
<keyword evidence="6 7" id="KW-0472">Membrane</keyword>
<comment type="similarity">
    <text evidence="2">Belongs to the bacterial sugar transferase family.</text>
</comment>
<evidence type="ECO:0000256" key="6">
    <source>
        <dbReference type="ARBA" id="ARBA00023136"/>
    </source>
</evidence>
<keyword evidence="4 7" id="KW-0812">Transmembrane</keyword>
<dbReference type="OrthoDB" id="9808602at2"/>
<evidence type="ECO:0000313" key="9">
    <source>
        <dbReference type="EMBL" id="TWJ17328.1"/>
    </source>
</evidence>
<dbReference type="InterPro" id="IPR017475">
    <property type="entry name" value="EPS_sugar_tfrase"/>
</dbReference>
<dbReference type="GO" id="GO:0009242">
    <property type="term" value="P:colanic acid biosynthetic process"/>
    <property type="evidence" value="ECO:0007669"/>
    <property type="project" value="TreeGrafter"/>
</dbReference>
<name>A0A562VHK0_9BACT</name>
<feature type="domain" description="Bacterial sugar transferase" evidence="8">
    <location>
        <begin position="267"/>
        <end position="450"/>
    </location>
</feature>
<evidence type="ECO:0000256" key="2">
    <source>
        <dbReference type="ARBA" id="ARBA00006464"/>
    </source>
</evidence>
<comment type="subcellular location">
    <subcellularLocation>
        <location evidence="1">Membrane</location>
        <topology evidence="1">Multi-pass membrane protein</topology>
    </subcellularLocation>
</comment>
<feature type="transmembrane region" description="Helical" evidence="7">
    <location>
        <begin position="269"/>
        <end position="293"/>
    </location>
</feature>
<dbReference type="NCBIfam" id="TIGR03025">
    <property type="entry name" value="EPS_sugtrans"/>
    <property type="match status" value="1"/>
</dbReference>
<evidence type="ECO:0000259" key="8">
    <source>
        <dbReference type="Pfam" id="PF02397"/>
    </source>
</evidence>
<feature type="transmembrane region" description="Helical" evidence="7">
    <location>
        <begin position="7"/>
        <end position="30"/>
    </location>
</feature>
<evidence type="ECO:0000313" key="10">
    <source>
        <dbReference type="Proteomes" id="UP000319449"/>
    </source>
</evidence>
<feature type="transmembrane region" description="Helical" evidence="7">
    <location>
        <begin position="42"/>
        <end position="61"/>
    </location>
</feature>
<keyword evidence="10" id="KW-1185">Reference proteome</keyword>
<dbReference type="PANTHER" id="PTHR30576">
    <property type="entry name" value="COLANIC BIOSYNTHESIS UDP-GLUCOSE LIPID CARRIER TRANSFERASE"/>
    <property type="match status" value="1"/>
</dbReference>
<dbReference type="GO" id="GO:0089702">
    <property type="term" value="F:undecaprenyl-phosphate glucose phosphotransferase activity"/>
    <property type="evidence" value="ECO:0007669"/>
    <property type="project" value="TreeGrafter"/>
</dbReference>
<protein>
    <submittedName>
        <fullName evidence="9">Sugar transferase (PEP-CTERM system associated)/exopolysaccharide biosynthesis polyprenyl glycosylphosphotransferase</fullName>
    </submittedName>
</protein>
<evidence type="ECO:0000256" key="7">
    <source>
        <dbReference type="SAM" id="Phobius"/>
    </source>
</evidence>
<dbReference type="InterPro" id="IPR017464">
    <property type="entry name" value="Sugar_tfrase_EpsB_2"/>
</dbReference>
<comment type="caution">
    <text evidence="9">The sequence shown here is derived from an EMBL/GenBank/DDBJ whole genome shotgun (WGS) entry which is preliminary data.</text>
</comment>
<keyword evidence="5 7" id="KW-1133">Transmembrane helix</keyword>
<dbReference type="Gene3D" id="3.40.50.720">
    <property type="entry name" value="NAD(P)-binding Rossmann-like Domain"/>
    <property type="match status" value="1"/>
</dbReference>
<dbReference type="GO" id="GO:0016020">
    <property type="term" value="C:membrane"/>
    <property type="evidence" value="ECO:0007669"/>
    <property type="project" value="UniProtKB-SubCell"/>
</dbReference>
<sequence>MKLMLSILIGGDILLALAAMYTSLFVRFGYHANVGKYFISNYHIPFILLTTVLAVSYLIEIYTPGKNIKKRELFVNVVIVGAGSFIGLSILYYLFPTIMFDRGLQILTILFFAVYQYTWHSVFFYSRKQQRFAQKVLVLGTGELAAKLREIIQESRGYFQLVGFVRCGNLLIGEQEIPAEQILGEADSLRDIALREDAGIIVIALSERRGVFPLRDALSCKLNGSEVLDTPSFYELSCGKLMLEQITPSWFIFSTGFRRPLFINIIKRLIDLFLAFWGLILSIPIFLIVSVLIKLDSPGPLFFTQIRVGNKEHPFKLIKFRTMRQDAESASGAVWATENDPRVTKIGRFMRKTRIDEIPQLINVLKGEMSFVGPRPERPEFVEKLKAIIPYYSRRHFIKPGVTGWAQVRYPYGSSIEDAVEKLRYDLYYLKNLSPFLDTLIFFETIKVVLFGRGAR</sequence>
<evidence type="ECO:0000256" key="1">
    <source>
        <dbReference type="ARBA" id="ARBA00004141"/>
    </source>
</evidence>
<dbReference type="NCBIfam" id="TIGR03013">
    <property type="entry name" value="EpsB_2"/>
    <property type="match status" value="1"/>
</dbReference>
<feature type="transmembrane region" description="Helical" evidence="7">
    <location>
        <begin position="106"/>
        <end position="125"/>
    </location>
</feature>
<dbReference type="Pfam" id="PF02397">
    <property type="entry name" value="Bac_transf"/>
    <property type="match status" value="1"/>
</dbReference>
<organism evidence="9 10">
    <name type="scientific">Geobacter argillaceus</name>
    <dbReference type="NCBI Taxonomy" id="345631"/>
    <lineage>
        <taxon>Bacteria</taxon>
        <taxon>Pseudomonadati</taxon>
        <taxon>Thermodesulfobacteriota</taxon>
        <taxon>Desulfuromonadia</taxon>
        <taxon>Geobacterales</taxon>
        <taxon>Geobacteraceae</taxon>
        <taxon>Geobacter</taxon>
    </lineage>
</organism>
<dbReference type="InterPro" id="IPR003362">
    <property type="entry name" value="Bact_transf"/>
</dbReference>
<dbReference type="Proteomes" id="UP000319449">
    <property type="component" value="Unassembled WGS sequence"/>
</dbReference>
<dbReference type="RefSeq" id="WP_145024397.1">
    <property type="nucleotide sequence ID" value="NZ_VLLN01000022.1"/>
</dbReference>
<evidence type="ECO:0000256" key="4">
    <source>
        <dbReference type="ARBA" id="ARBA00022692"/>
    </source>
</evidence>
<dbReference type="AlphaFoldDB" id="A0A562VHK0"/>
<dbReference type="EMBL" id="VLLN01000022">
    <property type="protein sequence ID" value="TWJ17328.1"/>
    <property type="molecule type" value="Genomic_DNA"/>
</dbReference>
<accession>A0A562VHK0</accession>